<evidence type="ECO:0000313" key="1">
    <source>
        <dbReference type="EMBL" id="KAK3934360.1"/>
    </source>
</evidence>
<keyword evidence="2" id="KW-1185">Reference proteome</keyword>
<organism evidence="1 2">
    <name type="scientific">Diplogelasinospora grovesii</name>
    <dbReference type="NCBI Taxonomy" id="303347"/>
    <lineage>
        <taxon>Eukaryota</taxon>
        <taxon>Fungi</taxon>
        <taxon>Dikarya</taxon>
        <taxon>Ascomycota</taxon>
        <taxon>Pezizomycotina</taxon>
        <taxon>Sordariomycetes</taxon>
        <taxon>Sordariomycetidae</taxon>
        <taxon>Sordariales</taxon>
        <taxon>Diplogelasinosporaceae</taxon>
        <taxon>Diplogelasinospora</taxon>
    </lineage>
</organism>
<proteinExistence type="predicted"/>
<dbReference type="AlphaFoldDB" id="A0AAN6MVR8"/>
<gene>
    <name evidence="1" type="ORF">QBC46DRAFT_427678</name>
</gene>
<accession>A0AAN6MVR8</accession>
<protein>
    <submittedName>
        <fullName evidence="1">Uncharacterized protein</fullName>
    </submittedName>
</protein>
<sequence>MYAPCIYPHCLEKAQQLGAIAGVTKELQSFFDRLTTERRERRSVQFVHALKSGDKDDKELQGILDRLDRARNELVLRISVAQVGLVGDLQGGFRVAFGVLAKTNEKVKQALGINLVLMDRLGAERCSRQVLVDSVEVVQCVLTVLNASDTEEFGFGAGMKRLSTTTLRYNRFEKDARIMTGDQGGEAAARFNENFWG</sequence>
<name>A0AAN6MVR8_9PEZI</name>
<evidence type="ECO:0000313" key="2">
    <source>
        <dbReference type="Proteomes" id="UP001303473"/>
    </source>
</evidence>
<comment type="caution">
    <text evidence="1">The sequence shown here is derived from an EMBL/GenBank/DDBJ whole genome shotgun (WGS) entry which is preliminary data.</text>
</comment>
<dbReference type="EMBL" id="MU853997">
    <property type="protein sequence ID" value="KAK3934360.1"/>
    <property type="molecule type" value="Genomic_DNA"/>
</dbReference>
<reference evidence="2" key="1">
    <citation type="journal article" date="2023" name="Mol. Phylogenet. Evol.">
        <title>Genome-scale phylogeny and comparative genomics of the fungal order Sordariales.</title>
        <authorList>
            <person name="Hensen N."/>
            <person name="Bonometti L."/>
            <person name="Westerberg I."/>
            <person name="Brannstrom I.O."/>
            <person name="Guillou S."/>
            <person name="Cros-Aarteil S."/>
            <person name="Calhoun S."/>
            <person name="Haridas S."/>
            <person name="Kuo A."/>
            <person name="Mondo S."/>
            <person name="Pangilinan J."/>
            <person name="Riley R."/>
            <person name="LaButti K."/>
            <person name="Andreopoulos B."/>
            <person name="Lipzen A."/>
            <person name="Chen C."/>
            <person name="Yan M."/>
            <person name="Daum C."/>
            <person name="Ng V."/>
            <person name="Clum A."/>
            <person name="Steindorff A."/>
            <person name="Ohm R.A."/>
            <person name="Martin F."/>
            <person name="Silar P."/>
            <person name="Natvig D.O."/>
            <person name="Lalanne C."/>
            <person name="Gautier V."/>
            <person name="Ament-Velasquez S.L."/>
            <person name="Kruys A."/>
            <person name="Hutchinson M.I."/>
            <person name="Powell A.J."/>
            <person name="Barry K."/>
            <person name="Miller A.N."/>
            <person name="Grigoriev I.V."/>
            <person name="Debuchy R."/>
            <person name="Gladieux P."/>
            <person name="Hiltunen Thoren M."/>
            <person name="Johannesson H."/>
        </authorList>
    </citation>
    <scope>NUCLEOTIDE SEQUENCE [LARGE SCALE GENOMIC DNA]</scope>
    <source>
        <strain evidence="2">CBS 340.73</strain>
    </source>
</reference>
<dbReference type="Proteomes" id="UP001303473">
    <property type="component" value="Unassembled WGS sequence"/>
</dbReference>